<evidence type="ECO:0000256" key="1">
    <source>
        <dbReference type="SAM" id="SignalP"/>
    </source>
</evidence>
<evidence type="ECO:0000313" key="2">
    <source>
        <dbReference type="EMBL" id="GHM59323.1"/>
    </source>
</evidence>
<dbReference type="EMBL" id="BNGU01000008">
    <property type="protein sequence ID" value="GHM59323.1"/>
    <property type="molecule type" value="Genomic_DNA"/>
</dbReference>
<comment type="caution">
    <text evidence="2">The sequence shown here is derived from an EMBL/GenBank/DDBJ whole genome shotgun (WGS) entry which is preliminary data.</text>
</comment>
<gene>
    <name evidence="2" type="ORF">sL5_03160</name>
</gene>
<accession>A0A8J3HPK8</accession>
<feature type="signal peptide" evidence="1">
    <location>
        <begin position="1"/>
        <end position="18"/>
    </location>
</feature>
<feature type="chain" id="PRO_5035168099" description="DUF1311 domain-containing protein" evidence="1">
    <location>
        <begin position="19"/>
        <end position="229"/>
    </location>
</feature>
<name>A0A8J3HPK8_9RICK</name>
<keyword evidence="3" id="KW-1185">Reference proteome</keyword>
<organism evidence="2 3">
    <name type="scientific">Candidatus Mesenet longicola</name>
    <dbReference type="NCBI Taxonomy" id="1892558"/>
    <lineage>
        <taxon>Bacteria</taxon>
        <taxon>Pseudomonadati</taxon>
        <taxon>Pseudomonadota</taxon>
        <taxon>Alphaproteobacteria</taxon>
        <taxon>Rickettsiales</taxon>
        <taxon>Anaplasmataceae</taxon>
        <taxon>Candidatus Mesenet</taxon>
    </lineage>
</organism>
<protein>
    <recommendedName>
        <fullName evidence="4">DUF1311 domain-containing protein</fullName>
    </recommendedName>
</protein>
<keyword evidence="1" id="KW-0732">Signal</keyword>
<evidence type="ECO:0008006" key="4">
    <source>
        <dbReference type="Google" id="ProtNLM"/>
    </source>
</evidence>
<dbReference type="Proteomes" id="UP000637906">
    <property type="component" value="Unassembled WGS sequence"/>
</dbReference>
<sequence>MKKFLFILSLTVCMNAWAADCDKAISDCVSRYREELSGNKRAIQDYQNHNSKTDIGSYLYKGDKVCSEEMFDVGGECQGTKLRDNEYSEWQQKIARTHANDLISMMKQKAEREISNAFDLSKKYVNEIKNELMEKVMQKSLSKSEANKQIKETIIPMLKKTETYKTEIYWDVTNSLYGDFNGRRFDESKLQCFEPKCFELIISNKLKSLESEKSHFLNNTKNILEYIKN</sequence>
<proteinExistence type="predicted"/>
<dbReference type="AlphaFoldDB" id="A0A8J3HPK8"/>
<evidence type="ECO:0000313" key="3">
    <source>
        <dbReference type="Proteomes" id="UP000637906"/>
    </source>
</evidence>
<reference evidence="2 3" key="1">
    <citation type="journal article" date="2021" name="Microb. Ecol.">
        <title>Candidatus Mesenet longicola: Novel Endosymbionts of Brontispa longissima that Induce Cytoplasmic Incompatibility.</title>
        <authorList>
            <person name="Takano S."/>
            <person name="Gotoh Y."/>
            <person name="Hayashi T."/>
        </authorList>
    </citation>
    <scope>NUCLEOTIDE SEQUENCE [LARGE SCALE GENOMIC DNA]</scope>
    <source>
        <strain evidence="2">L5</strain>
    </source>
</reference>